<name>A0A1F5PJ46_9BACT</name>
<dbReference type="EMBL" id="MFEY01000007">
    <property type="protein sequence ID" value="OGE89978.1"/>
    <property type="molecule type" value="Genomic_DNA"/>
</dbReference>
<comment type="caution">
    <text evidence="2">The sequence shown here is derived from an EMBL/GenBank/DDBJ whole genome shotgun (WGS) entry which is preliminary data.</text>
</comment>
<sequence length="268" mass="30186">MKYKVLGIIFLVAIGAAVVSVLYYWQVAHQAIPGPVVHQDKGEIFCGSVAGIPCPTSGYTCIPEDNFPDAGTNCRKSETTNDTLNWKTFESKELGVKFEYPSDWGEISLEIKNGETYGYTSYPDQVKGKTFAAYYKPPGQNSRYALFGGISSDFQTNRGGQFFDSTGYVKNLTAYYFKYIQNTKYLLDSKLISEVTGVNTTGIFIDPITYVGMEWYYPWRYGAIFNLKSSKDFSGIAFELYIPNPDKDPDLAHKKLEFQKLLSTLEIQ</sequence>
<dbReference type="AlphaFoldDB" id="A0A1F5PJ46"/>
<gene>
    <name evidence="2" type="ORF">A3E29_02595</name>
</gene>
<evidence type="ECO:0000313" key="2">
    <source>
        <dbReference type="EMBL" id="OGE89978.1"/>
    </source>
</evidence>
<reference evidence="2 3" key="1">
    <citation type="journal article" date="2016" name="Nat. Commun.">
        <title>Thousands of microbial genomes shed light on interconnected biogeochemical processes in an aquifer system.</title>
        <authorList>
            <person name="Anantharaman K."/>
            <person name="Brown C.T."/>
            <person name="Hug L.A."/>
            <person name="Sharon I."/>
            <person name="Castelle C.J."/>
            <person name="Probst A.J."/>
            <person name="Thomas B.C."/>
            <person name="Singh A."/>
            <person name="Wilkins M.J."/>
            <person name="Karaoz U."/>
            <person name="Brodie E.L."/>
            <person name="Williams K.H."/>
            <person name="Hubbard S.S."/>
            <person name="Banfield J.F."/>
        </authorList>
    </citation>
    <scope>NUCLEOTIDE SEQUENCE [LARGE SCALE GENOMIC DNA]</scope>
</reference>
<evidence type="ECO:0000313" key="3">
    <source>
        <dbReference type="Proteomes" id="UP000177682"/>
    </source>
</evidence>
<evidence type="ECO:0000256" key="1">
    <source>
        <dbReference type="SAM" id="Phobius"/>
    </source>
</evidence>
<keyword evidence="1" id="KW-0812">Transmembrane</keyword>
<proteinExistence type="predicted"/>
<dbReference type="Proteomes" id="UP000177682">
    <property type="component" value="Unassembled WGS sequence"/>
</dbReference>
<protein>
    <submittedName>
        <fullName evidence="2">Uncharacterized protein</fullName>
    </submittedName>
</protein>
<organism evidence="2 3">
    <name type="scientific">Candidatus Doudnabacteria bacterium RIFCSPHIGHO2_12_FULL_48_16</name>
    <dbReference type="NCBI Taxonomy" id="1817838"/>
    <lineage>
        <taxon>Bacteria</taxon>
        <taxon>Candidatus Doudnaibacteriota</taxon>
    </lineage>
</organism>
<accession>A0A1F5PJ46</accession>
<keyword evidence="1" id="KW-0472">Membrane</keyword>
<feature type="transmembrane region" description="Helical" evidence="1">
    <location>
        <begin position="5"/>
        <end position="25"/>
    </location>
</feature>
<keyword evidence="1" id="KW-1133">Transmembrane helix</keyword>